<evidence type="ECO:0000313" key="8">
    <source>
        <dbReference type="Proteomes" id="UP000054693"/>
    </source>
</evidence>
<evidence type="ECO:0000256" key="1">
    <source>
        <dbReference type="ARBA" id="ARBA00004141"/>
    </source>
</evidence>
<feature type="transmembrane region" description="Helical" evidence="5">
    <location>
        <begin position="150"/>
        <end position="169"/>
    </location>
</feature>
<keyword evidence="8" id="KW-1185">Reference proteome</keyword>
<feature type="transmembrane region" description="Helical" evidence="5">
    <location>
        <begin position="225"/>
        <end position="243"/>
    </location>
</feature>
<keyword evidence="4 5" id="KW-0472">Membrane</keyword>
<name>A0A0W0ZUP6_9GAMM</name>
<evidence type="ECO:0000259" key="6">
    <source>
        <dbReference type="Pfam" id="PF04932"/>
    </source>
</evidence>
<feature type="domain" description="O-antigen ligase-related" evidence="6">
    <location>
        <begin position="198"/>
        <end position="336"/>
    </location>
</feature>
<evidence type="ECO:0000256" key="2">
    <source>
        <dbReference type="ARBA" id="ARBA00022692"/>
    </source>
</evidence>
<dbReference type="InterPro" id="IPR007016">
    <property type="entry name" value="O-antigen_ligase-rel_domated"/>
</dbReference>
<accession>A0A0W0ZUP6</accession>
<reference evidence="7 8" key="1">
    <citation type="submission" date="2015-11" db="EMBL/GenBank/DDBJ databases">
        <title>Genomic analysis of 38 Legionella species identifies large and diverse effector repertoires.</title>
        <authorList>
            <person name="Burstein D."/>
            <person name="Amaro F."/>
            <person name="Zusman T."/>
            <person name="Lifshitz Z."/>
            <person name="Cohen O."/>
            <person name="Gilbert J.A."/>
            <person name="Pupko T."/>
            <person name="Shuman H.A."/>
            <person name="Segal G."/>
        </authorList>
    </citation>
    <scope>NUCLEOTIDE SEQUENCE [LARGE SCALE GENOMIC DNA]</scope>
    <source>
        <strain evidence="7 8">ATCC 49180</strain>
    </source>
</reference>
<feature type="transmembrane region" description="Helical" evidence="5">
    <location>
        <begin position="35"/>
        <end position="53"/>
    </location>
</feature>
<comment type="subcellular location">
    <subcellularLocation>
        <location evidence="1">Membrane</location>
        <topology evidence="1">Multi-pass membrane protein</topology>
    </subcellularLocation>
</comment>
<dbReference type="AlphaFoldDB" id="A0A0W0ZUP6"/>
<comment type="caution">
    <text evidence="7">The sequence shown here is derived from an EMBL/GenBank/DDBJ whole genome shotgun (WGS) entry which is preliminary data.</text>
</comment>
<feature type="transmembrane region" description="Helical" evidence="5">
    <location>
        <begin position="356"/>
        <end position="378"/>
    </location>
</feature>
<evidence type="ECO:0000256" key="3">
    <source>
        <dbReference type="ARBA" id="ARBA00022989"/>
    </source>
</evidence>
<dbReference type="Proteomes" id="UP000054693">
    <property type="component" value="Unassembled WGS sequence"/>
</dbReference>
<evidence type="ECO:0000313" key="7">
    <source>
        <dbReference type="EMBL" id="KTD72871.1"/>
    </source>
</evidence>
<dbReference type="PANTHER" id="PTHR37422:SF13">
    <property type="entry name" value="LIPOPOLYSACCHARIDE BIOSYNTHESIS PROTEIN PA4999-RELATED"/>
    <property type="match status" value="1"/>
</dbReference>
<dbReference type="PATRIC" id="fig|40335.7.peg.756"/>
<evidence type="ECO:0000256" key="5">
    <source>
        <dbReference type="SAM" id="Phobius"/>
    </source>
</evidence>
<dbReference type="RefSeq" id="WP_058519964.1">
    <property type="nucleotide sequence ID" value="NZ_CAAAIP010000001.1"/>
</dbReference>
<dbReference type="InterPro" id="IPR051533">
    <property type="entry name" value="WaaL-like"/>
</dbReference>
<dbReference type="Pfam" id="PF04932">
    <property type="entry name" value="Wzy_C"/>
    <property type="match status" value="1"/>
</dbReference>
<dbReference type="EMBL" id="LNZA01000001">
    <property type="protein sequence ID" value="KTD72871.1"/>
    <property type="molecule type" value="Genomic_DNA"/>
</dbReference>
<dbReference type="STRING" id="40335.Ltuc_0718"/>
<feature type="transmembrane region" description="Helical" evidence="5">
    <location>
        <begin position="60"/>
        <end position="80"/>
    </location>
</feature>
<gene>
    <name evidence="7" type="ORF">Ltuc_0718</name>
</gene>
<feature type="transmembrane region" description="Helical" evidence="5">
    <location>
        <begin position="12"/>
        <end position="29"/>
    </location>
</feature>
<dbReference type="PANTHER" id="PTHR37422">
    <property type="entry name" value="TEICHURONIC ACID BIOSYNTHESIS PROTEIN TUAE"/>
    <property type="match status" value="1"/>
</dbReference>
<feature type="transmembrane region" description="Helical" evidence="5">
    <location>
        <begin position="320"/>
        <end position="344"/>
    </location>
</feature>
<evidence type="ECO:0000256" key="4">
    <source>
        <dbReference type="ARBA" id="ARBA00023136"/>
    </source>
</evidence>
<organism evidence="7 8">
    <name type="scientific">Legionella tucsonensis</name>
    <dbReference type="NCBI Taxonomy" id="40335"/>
    <lineage>
        <taxon>Bacteria</taxon>
        <taxon>Pseudomonadati</taxon>
        <taxon>Pseudomonadota</taxon>
        <taxon>Gammaproteobacteria</taxon>
        <taxon>Legionellales</taxon>
        <taxon>Legionellaceae</taxon>
        <taxon>Legionella</taxon>
    </lineage>
</organism>
<sequence length="420" mass="47979">MRSTILTEKINQLAPALVVLLVFFIPISVSVKSVLMVLTLLAIVFTPYYRHYLYYAFNTLWARAALVLFLYVILACFWSDAPFSGRFSTVDKFSKLIILPILTVVFIKQSTRQWVLNSYISAALLTCILSILKQIRNLFLIDAYDAGEVFYNHIVTGYIIAFGIYLAGLQIFKKGVSLPQRIFYSSMIFLGIYQIFFVNTGKTAYLIFAILMIMLILQRMSLKKAIMGVILFFCTVLVTYPLSPIMQGNVRALFNDIKLLQKHEENNSLGFRIQFHQYAESLFKEHPIIGIGTGGFPYRFSQEQPVPAWGKKLNDPHSQYWLILTEQGLIGIALFFFFLGTLFFTCFKLKETKPVLLAMLIAFCISSLVDTVFCYSPVGYLLTIFSALCFGELMEETSSFKESIYDKYIPNQTRSSAFLN</sequence>
<dbReference type="GO" id="GO:0016020">
    <property type="term" value="C:membrane"/>
    <property type="evidence" value="ECO:0007669"/>
    <property type="project" value="UniProtKB-SubCell"/>
</dbReference>
<keyword evidence="2 5" id="KW-0812">Transmembrane</keyword>
<proteinExistence type="predicted"/>
<protein>
    <submittedName>
        <fullName evidence="7">O-antigen biosynthesis protein</fullName>
    </submittedName>
</protein>
<keyword evidence="3 5" id="KW-1133">Transmembrane helix</keyword>
<feature type="transmembrane region" description="Helical" evidence="5">
    <location>
        <begin position="114"/>
        <end position="135"/>
    </location>
</feature>